<dbReference type="RefSeq" id="WP_013494458.1">
    <property type="nucleotide sequence ID" value="NC_014831.1"/>
</dbReference>
<dbReference type="KEGG" id="tmr:Tmar_0027"/>
<organism evidence="1 2">
    <name type="scientific">Thermaerobacter marianensis (strain ATCC 700841 / DSM 12885 / JCM 10246 / 7p75a)</name>
    <dbReference type="NCBI Taxonomy" id="644966"/>
    <lineage>
        <taxon>Bacteria</taxon>
        <taxon>Bacillati</taxon>
        <taxon>Bacillota</taxon>
        <taxon>Clostridia</taxon>
        <taxon>Eubacteriales</taxon>
        <taxon>Clostridiales Family XVII. Incertae Sedis</taxon>
        <taxon>Thermaerobacter</taxon>
    </lineage>
</organism>
<accession>E6SKG5</accession>
<dbReference type="EMBL" id="CP002344">
    <property type="protein sequence ID" value="ADU50152.1"/>
    <property type="molecule type" value="Genomic_DNA"/>
</dbReference>
<dbReference type="HOGENOM" id="CLU_2262505_0_0_9"/>
<name>E6SKG5_THEM7</name>
<evidence type="ECO:0000313" key="1">
    <source>
        <dbReference type="EMBL" id="ADU50152.1"/>
    </source>
</evidence>
<gene>
    <name evidence="1" type="ordered locus">Tmar_0027</name>
</gene>
<reference evidence="2" key="2">
    <citation type="journal article" date="2010" name="Stand. Genomic Sci.">
        <title>Complete genome sequence of Thermaerobacter marianensis type strain (7p75aT).</title>
        <authorList>
            <person name="Han C."/>
            <person name="Gu W."/>
            <person name="Zhang X."/>
            <person name="Lapidus A."/>
            <person name="Nolan M."/>
            <person name="Copeland A."/>
            <person name="Lucas S."/>
            <person name="Glavina Del Rio T."/>
            <person name="Tice H."/>
            <person name="Cheng J."/>
            <person name="Tapia R."/>
            <person name="Goodwin L."/>
            <person name="Pitluck S."/>
            <person name="Pagani I."/>
            <person name="Ivanova N."/>
            <person name="Mavromatis K."/>
            <person name="Mikhailova N."/>
            <person name="Pati A."/>
            <person name="Chen A."/>
            <person name="Palaniappan K."/>
            <person name="Land M."/>
            <person name="Hauser L."/>
            <person name="Chang Y."/>
            <person name="Jeffries C."/>
            <person name="Schneider S."/>
            <person name="Rohde M."/>
            <person name="Goker M."/>
            <person name="Pukall R."/>
            <person name="Woyke T."/>
            <person name="Bristow J."/>
            <person name="Eisen J."/>
            <person name="Markowitz V."/>
            <person name="Hugenholtz P."/>
            <person name="Kyrpides N."/>
            <person name="Klenk H."/>
            <person name="Detter J."/>
        </authorList>
    </citation>
    <scope>NUCLEOTIDE SEQUENCE [LARGE SCALE GENOMIC DNA]</scope>
    <source>
        <strain evidence="2">ATCC 700841 / DSM 12885 / JCM 10246 / 7p75a</strain>
    </source>
</reference>
<reference evidence="1 2" key="1">
    <citation type="journal article" date="2010" name="Stand. Genomic Sci.">
        <title>Complete genome sequence of Thermaerobacter marianensis type strain (7p75a).</title>
        <authorList>
            <person name="Han C."/>
            <person name="Gu W."/>
            <person name="Zhang X."/>
            <person name="Lapidus A."/>
            <person name="Nolan M."/>
            <person name="Copeland A."/>
            <person name="Lucas S."/>
            <person name="Del Rio T.G."/>
            <person name="Tice H."/>
            <person name="Cheng J.F."/>
            <person name="Tapia R."/>
            <person name="Goodwin L."/>
            <person name="Pitluck S."/>
            <person name="Pagani I."/>
            <person name="Ivanova N."/>
            <person name="Mavromatis K."/>
            <person name="Mikhailova N."/>
            <person name="Pati A."/>
            <person name="Chen A."/>
            <person name="Palaniappan K."/>
            <person name="Land M."/>
            <person name="Hauser L."/>
            <person name="Chang Y.J."/>
            <person name="Jeffries C.D."/>
            <person name="Schneider S."/>
            <person name="Rohde M."/>
            <person name="Goker M."/>
            <person name="Pukall R."/>
            <person name="Woyke T."/>
            <person name="Bristow J."/>
            <person name="Eisen J.A."/>
            <person name="Markowitz V."/>
            <person name="Hugenholtz P."/>
            <person name="Kyrpides N.C."/>
            <person name="Klenk H.P."/>
            <person name="Detter J.C."/>
        </authorList>
    </citation>
    <scope>NUCLEOTIDE SEQUENCE [LARGE SCALE GENOMIC DNA]</scope>
    <source>
        <strain evidence="2">ATCC 700841 / DSM 12885 / JCM 10246 / 7p75a</strain>
    </source>
</reference>
<dbReference type="AlphaFoldDB" id="E6SKG5"/>
<sequence>MADPKWTPGPWELCRLSDRALAVKKAGETWGNCGIAIVLSDNREADGHLITAAPDMYEACEAALLAIETNPIDRFLTPEEVDAVEKLQAALRKARGEQEEGDA</sequence>
<protein>
    <submittedName>
        <fullName evidence="1">Uncharacterized protein</fullName>
    </submittedName>
</protein>
<proteinExistence type="predicted"/>
<dbReference type="OrthoDB" id="7226352at2"/>
<dbReference type="STRING" id="644966.Tmar_0027"/>
<keyword evidence="2" id="KW-1185">Reference proteome</keyword>
<evidence type="ECO:0000313" key="2">
    <source>
        <dbReference type="Proteomes" id="UP000008915"/>
    </source>
</evidence>
<dbReference type="Proteomes" id="UP000008915">
    <property type="component" value="Chromosome"/>
</dbReference>